<evidence type="ECO:0000256" key="5">
    <source>
        <dbReference type="SAM" id="MobiDB-lite"/>
    </source>
</evidence>
<dbReference type="CDD" id="cd20393">
    <property type="entry name" value="Tudor_SGF29_rpt1"/>
    <property type="match status" value="1"/>
</dbReference>
<feature type="compositionally biased region" description="Basic and acidic residues" evidence="5">
    <location>
        <begin position="1175"/>
        <end position="1184"/>
    </location>
</feature>
<reference evidence="8" key="2">
    <citation type="submission" date="2020-10" db="UniProtKB">
        <authorList>
            <consortium name="WormBaseParasite"/>
        </authorList>
    </citation>
    <scope>IDENTIFICATION</scope>
</reference>
<feature type="compositionally biased region" description="Basic and acidic residues" evidence="5">
    <location>
        <begin position="1038"/>
        <end position="1064"/>
    </location>
</feature>
<feature type="compositionally biased region" description="Low complexity" evidence="5">
    <location>
        <begin position="1358"/>
        <end position="1387"/>
    </location>
</feature>
<evidence type="ECO:0000259" key="6">
    <source>
        <dbReference type="PROSITE" id="PS51518"/>
    </source>
</evidence>
<feature type="compositionally biased region" description="Basic and acidic residues" evidence="5">
    <location>
        <begin position="966"/>
        <end position="985"/>
    </location>
</feature>
<dbReference type="Proteomes" id="UP000492821">
    <property type="component" value="Unassembled WGS sequence"/>
</dbReference>
<feature type="compositionally biased region" description="Polar residues" evidence="5">
    <location>
        <begin position="1477"/>
        <end position="1486"/>
    </location>
</feature>
<feature type="domain" description="SGF29 C-terminal" evidence="6">
    <location>
        <begin position="153"/>
        <end position="288"/>
    </location>
</feature>
<dbReference type="InterPro" id="IPR037802">
    <property type="entry name" value="SGF29"/>
</dbReference>
<evidence type="ECO:0000313" key="8">
    <source>
        <dbReference type="WBParaSite" id="Pan_g10331.t1"/>
    </source>
</evidence>
<dbReference type="InterPro" id="IPR047287">
    <property type="entry name" value="Tudor_SGF29_rpt2"/>
</dbReference>
<feature type="region of interest" description="Disordered" evidence="5">
    <location>
        <begin position="1271"/>
        <end position="1486"/>
    </location>
</feature>
<dbReference type="CDD" id="cd20394">
    <property type="entry name" value="Tudor_SGF29_rpt2"/>
    <property type="match status" value="1"/>
</dbReference>
<feature type="compositionally biased region" description="Polar residues" evidence="5">
    <location>
        <begin position="653"/>
        <end position="663"/>
    </location>
</feature>
<feature type="compositionally biased region" description="Acidic residues" evidence="5">
    <location>
        <begin position="637"/>
        <end position="649"/>
    </location>
</feature>
<feature type="compositionally biased region" description="Polar residues" evidence="5">
    <location>
        <begin position="1065"/>
        <end position="1080"/>
    </location>
</feature>
<organism evidence="7 8">
    <name type="scientific">Panagrellus redivivus</name>
    <name type="common">Microworm</name>
    <dbReference type="NCBI Taxonomy" id="6233"/>
    <lineage>
        <taxon>Eukaryota</taxon>
        <taxon>Metazoa</taxon>
        <taxon>Ecdysozoa</taxon>
        <taxon>Nematoda</taxon>
        <taxon>Chromadorea</taxon>
        <taxon>Rhabditida</taxon>
        <taxon>Tylenchina</taxon>
        <taxon>Panagrolaimomorpha</taxon>
        <taxon>Panagrolaimoidea</taxon>
        <taxon>Panagrolaimidae</taxon>
        <taxon>Panagrellus</taxon>
    </lineage>
</organism>
<name>A0A7E4ZPW0_PANRE</name>
<feature type="compositionally biased region" description="Basic and acidic residues" evidence="5">
    <location>
        <begin position="327"/>
        <end position="338"/>
    </location>
</feature>
<feature type="compositionally biased region" description="Acidic residues" evidence="5">
    <location>
        <begin position="1193"/>
        <end position="1211"/>
    </location>
</feature>
<sequence>MGTADKKFTKRQIEWFWQQDAKVQRNAKRIAKWVPPLKKNNEDFDAIMIKYDREYRNLGLTDKPLDTLSKQERNKLLAMNLRQLYLLQKQMKPLRSAYKYATRMSDAKEKMTLQFDQTRKSLNKMIRQSGELLPLWVGLPGEYPPERCCRIPSKDKPKRGELAPAYVNDMWILAEVMSVDEESNTVVVRDIDEDGGMFRVYTEQVILLPKYRLDPLRYPDAIFPVDAVVYGLYPQTTCFYKGIVSNPPLKDTDDYFVTFEDEEYDGLFAPEVRVPQRFIVPFKEVPKRTLCESVKELEDNDIVEEFKINDIIDQEDRYGSSKATKRRLPEALREKTPEVVELSSSDDEDVTMESVDDPGKQKAVTDSDVIILTDSEAAVEAVPKVIEIDSDVNMEAEPENVLNTAPSVAEVQPEKVTETVTDVSMEDVFETSSESASRVSSKASSALSTHTRSIAEAVSQGTVRDAAQVAAPASTVNMDDVFETSSEASSVVTVVQPSNVNTTVVSNINMDDVFETNSDPSSRGNSRVASVASLKAPSVGSSKVAPAANVAVASVVSSRASSIVHSEAASHVTTDSDVVILSDSETVAKTHLSVPEAVNTTSNDAGKRSSRAVSEVSTEAESEARKATPEVITLSDSSEDSEAESDVIEVESNATLEPASSENMEVESAVDSEHRSISPPETAASPMSVDASLQEDEVESQSPSQSNASREQSHEERGSTLSSEKSATPEQPIEEQASSEETSSGGSQSRKSSSASASEVAEDQSQSGSSHKTLPEEPQDDAASVQFLYEAPAPVYFFPPAVPAPVEPDNLAYLFDENVDDMPLVFNRDQQRDVDFLIKMKARDPSLLPEEVMQGIENLNFKHRIAYDGAAKIAPPTVVEKEIPNNEELAEDNDEEDEDYEYDEEELYQDNYDDEEDSYISEDEDEMEEDIEGGEELENDVNGELKEDNKGDAAANDADIAMEISDDGREADAEKESSHVQKESGHNANIGSTALNFEREKEPSHDQNDTEHHSDAGSTRCSSKHEKESKTGSRQSSHSKESRKSSSHKEASTSGRDSESRNDNIQRTFSHSTASHSRQSADVEMISPSSGHRPQLPSSASSKRGSPAVIVCQSTTSQASPVSSDSRPRDQSSTDSDLEPNDTPSEDEVMETEDANDNENDDEAEDEEESADDDAPIKDYHTDCSESSTDVQSDSDDDDIPEAPYDSDEIVELSNGSDDYDSEYDEERAESPNPADSGNKISEQEFETTPFVEDHEVIELLSDASVVTLENTEKEVESAVSEDHQSEHELMSDDQMSDQHSIRSECESSHASTLVADTNSRTPIAEAATDESVVIRTPTPESQRLSTLTPEPTEEWPETATPQLLETSPSQSPAATPQPQTSTETPPVLTPAQSPPIEKTPEPETTPMGSPFRIDQTGYSYILEPPPPPPLLLPFASGQSSYIVPPPPPPPPLEDYNPEDRRSVPMDVDTPSPGHPGNTNHDQYNA</sequence>
<dbReference type="Pfam" id="PF07039">
    <property type="entry name" value="SGF29_Tudor"/>
    <property type="match status" value="1"/>
</dbReference>
<feature type="compositionally biased region" description="Acidic residues" evidence="5">
    <location>
        <begin position="344"/>
        <end position="356"/>
    </location>
</feature>
<dbReference type="GO" id="GO:0000124">
    <property type="term" value="C:SAGA complex"/>
    <property type="evidence" value="ECO:0007669"/>
    <property type="project" value="InterPro"/>
</dbReference>
<feature type="region of interest" description="Disordered" evidence="5">
    <location>
        <begin position="319"/>
        <end position="361"/>
    </location>
</feature>
<feature type="compositionally biased region" description="Polar residues" evidence="5">
    <location>
        <begin position="1112"/>
        <end position="1125"/>
    </location>
</feature>
<dbReference type="WBParaSite" id="Pan_g10331.t1">
    <property type="protein sequence ID" value="Pan_g10331.t1"/>
    <property type="gene ID" value="Pan_g10331"/>
</dbReference>
<feature type="compositionally biased region" description="Basic and acidic residues" evidence="5">
    <location>
        <begin position="1271"/>
        <end position="1291"/>
    </location>
</feature>
<keyword evidence="2" id="KW-0805">Transcription regulation</keyword>
<dbReference type="PANTHER" id="PTHR21539:SF0">
    <property type="entry name" value="SAGA-ASSOCIATED FACTOR 29"/>
    <property type="match status" value="1"/>
</dbReference>
<comment type="subcellular location">
    <subcellularLocation>
        <location evidence="1">Nucleus</location>
    </subcellularLocation>
</comment>
<evidence type="ECO:0000256" key="4">
    <source>
        <dbReference type="ARBA" id="ARBA00023242"/>
    </source>
</evidence>
<feature type="region of interest" description="Disordered" evidence="5">
    <location>
        <begin position="592"/>
        <end position="780"/>
    </location>
</feature>
<dbReference type="GO" id="GO:0005634">
    <property type="term" value="C:nucleus"/>
    <property type="evidence" value="ECO:0007669"/>
    <property type="project" value="UniProtKB-SubCell"/>
</dbReference>
<dbReference type="PANTHER" id="PTHR21539">
    <property type="entry name" value="SAGA-ASSOCIATED FACTOR 29"/>
    <property type="match status" value="1"/>
</dbReference>
<reference evidence="7" key="1">
    <citation type="journal article" date="2013" name="Genetics">
        <title>The draft genome and transcriptome of Panagrellus redivivus are shaped by the harsh demands of a free-living lifestyle.</title>
        <authorList>
            <person name="Srinivasan J."/>
            <person name="Dillman A.R."/>
            <person name="Macchietto M.G."/>
            <person name="Heikkinen L."/>
            <person name="Lakso M."/>
            <person name="Fracchia K.M."/>
            <person name="Antoshechkin I."/>
            <person name="Mortazavi A."/>
            <person name="Wong G."/>
            <person name="Sternberg P.W."/>
        </authorList>
    </citation>
    <scope>NUCLEOTIDE SEQUENCE [LARGE SCALE GENOMIC DNA]</scope>
    <source>
        <strain evidence="7">MT8872</strain>
    </source>
</reference>
<proteinExistence type="predicted"/>
<dbReference type="InterPro" id="IPR010750">
    <property type="entry name" value="SGF29_tudor-like_dom"/>
</dbReference>
<feature type="compositionally biased region" description="Polar residues" evidence="5">
    <location>
        <begin position="1087"/>
        <end position="1104"/>
    </location>
</feature>
<evidence type="ECO:0000256" key="1">
    <source>
        <dbReference type="ARBA" id="ARBA00004123"/>
    </source>
</evidence>
<protein>
    <submittedName>
        <fullName evidence="8">SGF29 C-terminal domain-containing protein</fullName>
    </submittedName>
</protein>
<feature type="compositionally biased region" description="Acidic residues" evidence="5">
    <location>
        <begin position="1136"/>
        <end position="1174"/>
    </location>
</feature>
<dbReference type="InterPro" id="IPR047288">
    <property type="entry name" value="Tudor_SGF29_rpt1"/>
</dbReference>
<feature type="compositionally biased region" description="Low complexity" evidence="5">
    <location>
        <begin position="952"/>
        <end position="961"/>
    </location>
</feature>
<keyword evidence="3" id="KW-0804">Transcription</keyword>
<feature type="region of interest" description="Disordered" evidence="5">
    <location>
        <begin position="878"/>
        <end position="1251"/>
    </location>
</feature>
<evidence type="ECO:0000256" key="2">
    <source>
        <dbReference type="ARBA" id="ARBA00023015"/>
    </source>
</evidence>
<feature type="compositionally biased region" description="Low complexity" evidence="5">
    <location>
        <begin position="734"/>
        <end position="767"/>
    </location>
</feature>
<keyword evidence="4" id="KW-0539">Nucleus</keyword>
<evidence type="ECO:0000313" key="7">
    <source>
        <dbReference type="Proteomes" id="UP000492821"/>
    </source>
</evidence>
<feature type="compositionally biased region" description="Pro residues" evidence="5">
    <location>
        <begin position="1444"/>
        <end position="1453"/>
    </location>
</feature>
<dbReference type="Gene3D" id="2.30.30.140">
    <property type="match status" value="2"/>
</dbReference>
<accession>A0A7E4ZPW0</accession>
<feature type="compositionally biased region" description="Polar residues" evidence="5">
    <location>
        <begin position="719"/>
        <end position="729"/>
    </location>
</feature>
<feature type="compositionally biased region" description="Acidic residues" evidence="5">
    <location>
        <begin position="1218"/>
        <end position="1228"/>
    </location>
</feature>
<feature type="compositionally biased region" description="Polar residues" evidence="5">
    <location>
        <begin position="700"/>
        <end position="710"/>
    </location>
</feature>
<feature type="compositionally biased region" description="Polar residues" evidence="5">
    <location>
        <begin position="1309"/>
        <end position="1322"/>
    </location>
</feature>
<evidence type="ECO:0000256" key="3">
    <source>
        <dbReference type="ARBA" id="ARBA00023163"/>
    </source>
</evidence>
<feature type="compositionally biased region" description="Basic and acidic residues" evidence="5">
    <location>
        <begin position="997"/>
        <end position="1015"/>
    </location>
</feature>
<feature type="compositionally biased region" description="Acidic residues" evidence="5">
    <location>
        <begin position="888"/>
        <end position="941"/>
    </location>
</feature>
<keyword evidence="7" id="KW-1185">Reference proteome</keyword>
<dbReference type="PROSITE" id="PS51518">
    <property type="entry name" value="SGF29_C"/>
    <property type="match status" value="1"/>
</dbReference>
<feature type="compositionally biased region" description="Polar residues" evidence="5">
    <location>
        <begin position="986"/>
        <end position="995"/>
    </location>
</feature>
<feature type="compositionally biased region" description="Polar residues" evidence="5">
    <location>
        <begin position="1339"/>
        <end position="1348"/>
    </location>
</feature>